<dbReference type="InterPro" id="IPR001509">
    <property type="entry name" value="Epimerase_deHydtase"/>
</dbReference>
<dbReference type="InterPro" id="IPR050177">
    <property type="entry name" value="Lipid_A_modif_metabolic_enz"/>
</dbReference>
<dbReference type="STRING" id="652787.SAMN05216490_3039"/>
<name>A0A1H1ZAX6_MUCMA</name>
<reference evidence="2 3" key="1">
    <citation type="submission" date="2016-10" db="EMBL/GenBank/DDBJ databases">
        <authorList>
            <person name="de Groot N.N."/>
        </authorList>
    </citation>
    <scope>NUCLEOTIDE SEQUENCE [LARGE SCALE GENOMIC DNA]</scope>
    <source>
        <strain evidence="2 3">MP1X4</strain>
    </source>
</reference>
<evidence type="ECO:0000313" key="2">
    <source>
        <dbReference type="EMBL" id="SDT30874.1"/>
    </source>
</evidence>
<dbReference type="SUPFAM" id="SSF51735">
    <property type="entry name" value="NAD(P)-binding Rossmann-fold domains"/>
    <property type="match status" value="1"/>
</dbReference>
<dbReference type="AlphaFoldDB" id="A0A1H1ZAX6"/>
<dbReference type="OrthoDB" id="1490291at2"/>
<organism evidence="2 3">
    <name type="scientific">Mucilaginibacter mallensis</name>
    <dbReference type="NCBI Taxonomy" id="652787"/>
    <lineage>
        <taxon>Bacteria</taxon>
        <taxon>Pseudomonadati</taxon>
        <taxon>Bacteroidota</taxon>
        <taxon>Sphingobacteriia</taxon>
        <taxon>Sphingobacteriales</taxon>
        <taxon>Sphingobacteriaceae</taxon>
        <taxon>Mucilaginibacter</taxon>
    </lineage>
</organism>
<dbReference type="RefSeq" id="WP_091374499.1">
    <property type="nucleotide sequence ID" value="NZ_LT629740.1"/>
</dbReference>
<feature type="domain" description="NAD-dependent epimerase/dehydratase" evidence="1">
    <location>
        <begin position="5"/>
        <end position="225"/>
    </location>
</feature>
<dbReference type="Gene3D" id="3.40.50.720">
    <property type="entry name" value="NAD(P)-binding Rossmann-like Domain"/>
    <property type="match status" value="1"/>
</dbReference>
<proteinExistence type="predicted"/>
<keyword evidence="3" id="KW-1185">Reference proteome</keyword>
<dbReference type="EMBL" id="LT629740">
    <property type="protein sequence ID" value="SDT30874.1"/>
    <property type="molecule type" value="Genomic_DNA"/>
</dbReference>
<evidence type="ECO:0000313" key="3">
    <source>
        <dbReference type="Proteomes" id="UP000199679"/>
    </source>
</evidence>
<gene>
    <name evidence="2" type="ORF">SAMN05216490_3039</name>
</gene>
<dbReference type="PANTHER" id="PTHR43245:SF58">
    <property type="entry name" value="BLL5923 PROTEIN"/>
    <property type="match status" value="1"/>
</dbReference>
<dbReference type="Pfam" id="PF01370">
    <property type="entry name" value="Epimerase"/>
    <property type="match status" value="1"/>
</dbReference>
<dbReference type="PANTHER" id="PTHR43245">
    <property type="entry name" value="BIFUNCTIONAL POLYMYXIN RESISTANCE PROTEIN ARNA"/>
    <property type="match status" value="1"/>
</dbReference>
<dbReference type="InterPro" id="IPR036291">
    <property type="entry name" value="NAD(P)-bd_dom_sf"/>
</dbReference>
<protein>
    <submittedName>
        <fullName evidence="2">Nucleoside-diphosphate-sugar epimerase</fullName>
    </submittedName>
</protein>
<dbReference type="Proteomes" id="UP000199679">
    <property type="component" value="Chromosome I"/>
</dbReference>
<accession>A0A1H1ZAX6</accession>
<evidence type="ECO:0000259" key="1">
    <source>
        <dbReference type="Pfam" id="PF01370"/>
    </source>
</evidence>
<sequence length="328" mass="37136">MKKRVLITGASGFVGYHLIEEALHNNLDVYVAVRKTSDISHLKEFNIQYTYPEFDNLISLKKELKEKQYDYIIHAAGATRARSQNEYNTINAEYTYNLAAAAQTADINLKGFVFISSLAAVGPLNTLSGTITEDTIPNPITDYGRSKLLAEEQLKSISSLHYTILRPTAVYGPRDTGIFIFFQQLKRGIEPYIGQAEQKLSFIYVKDLAKAAIKALYTCDQKTYNLSDGNFYSRYELGTIAKNVLNLKTLKFHLPVNFVKIIASISENVSSLRNKAAILNSDKLKELTAVNWDCDIEKAKHELGYYPIYNLDKGLAETLAWYKKNKWL</sequence>